<name>A0A4P6D9L5_RHOPR</name>
<reference evidence="2" key="1">
    <citation type="submission" date="2019-04" db="EMBL/GenBank/DDBJ databases">
        <title>Analysis of the testis transcriptome of the Chagas disease vector Rhodnius prolixus.</title>
        <authorList>
            <person name="Cesar J."/>
            <person name="Ribeiro J.M."/>
            <person name="Pereira M.H."/>
            <person name="Araujo R.N."/>
            <person name="Gontijo N.F."/>
            <person name="Pessoa G."/>
            <person name="Sant'Anna M.V."/>
            <person name="Sorgine M.H."/>
            <person name="Majerowicz D."/>
            <person name="Carvalho A.B."/>
            <person name="Braz G."/>
            <person name="Mesquita R."/>
            <person name="Lagerblad P.O."/>
            <person name="Koerich L.B."/>
        </authorList>
    </citation>
    <scope>NUCLEOTIDE SEQUENCE</scope>
</reference>
<feature type="chain" id="PRO_5020691439" description="Secreted protein" evidence="1">
    <location>
        <begin position="17"/>
        <end position="209"/>
    </location>
</feature>
<evidence type="ECO:0008006" key="3">
    <source>
        <dbReference type="Google" id="ProtNLM"/>
    </source>
</evidence>
<dbReference type="VEuPathDB" id="VectorBase:RPRC015278"/>
<dbReference type="RefSeq" id="XP_073998086.1">
    <property type="nucleotide sequence ID" value="XM_074141985.1"/>
</dbReference>
<feature type="signal peptide" evidence="1">
    <location>
        <begin position="1"/>
        <end position="16"/>
    </location>
</feature>
<proteinExistence type="predicted"/>
<accession>A0A4P6D9L5</accession>
<organism evidence="2">
    <name type="scientific">Rhodnius prolixus</name>
    <name type="common">Triatomid bug</name>
    <dbReference type="NCBI Taxonomy" id="13249"/>
    <lineage>
        <taxon>Eukaryota</taxon>
        <taxon>Metazoa</taxon>
        <taxon>Ecdysozoa</taxon>
        <taxon>Arthropoda</taxon>
        <taxon>Hexapoda</taxon>
        <taxon>Insecta</taxon>
        <taxon>Pterygota</taxon>
        <taxon>Neoptera</taxon>
        <taxon>Paraneoptera</taxon>
        <taxon>Hemiptera</taxon>
        <taxon>Heteroptera</taxon>
        <taxon>Panheteroptera</taxon>
        <taxon>Cimicomorpha</taxon>
        <taxon>Reduviidae</taxon>
        <taxon>Triatominae</taxon>
        <taxon>Rhodnius</taxon>
    </lineage>
</organism>
<keyword evidence="1" id="KW-0732">Signal</keyword>
<evidence type="ECO:0000256" key="1">
    <source>
        <dbReference type="SAM" id="SignalP"/>
    </source>
</evidence>
<dbReference type="GeneID" id="141461186"/>
<dbReference type="EMBL" id="GHKJ01000847">
    <property type="protein sequence ID" value="MOY45877.1"/>
    <property type="molecule type" value="Transcribed_RNA"/>
</dbReference>
<evidence type="ECO:0000313" key="2">
    <source>
        <dbReference type="EMBL" id="MOY45877.1"/>
    </source>
</evidence>
<dbReference type="AlphaFoldDB" id="A0A4P6D9L5"/>
<sequence length="209" mass="23621">MKQFIVLFSTLILAQGLNYEETALRDEFEKKIEELFGPLMKEYNELKTLIEKIKQYQESHKISSEAFAEKISRVPEPCLATDTPVAEVSDSDACDNLTKSLQQAVALSENITHWLYSAAQTLGHKLLNLLHCTNVNPVEALKCFVNDVNDLKDTIEAYKPIVEKYKNEVVALAKELKVEFKECLGFSSKVQAIASKMLLKAQLCENYLA</sequence>
<protein>
    <recommendedName>
        <fullName evidence="3">Secreted protein</fullName>
    </recommendedName>
</protein>